<organism evidence="2 3">
    <name type="scientific">Pygocentrus nattereri</name>
    <name type="common">Red-bellied piranha</name>
    <dbReference type="NCBI Taxonomy" id="42514"/>
    <lineage>
        <taxon>Eukaryota</taxon>
        <taxon>Metazoa</taxon>
        <taxon>Chordata</taxon>
        <taxon>Craniata</taxon>
        <taxon>Vertebrata</taxon>
        <taxon>Euteleostomi</taxon>
        <taxon>Actinopterygii</taxon>
        <taxon>Neopterygii</taxon>
        <taxon>Teleostei</taxon>
        <taxon>Ostariophysi</taxon>
        <taxon>Characiformes</taxon>
        <taxon>Characoidei</taxon>
        <taxon>Pygocentrus</taxon>
    </lineage>
</organism>
<keyword evidence="1" id="KW-1133">Transmembrane helix</keyword>
<evidence type="ECO:0000256" key="1">
    <source>
        <dbReference type="SAM" id="Phobius"/>
    </source>
</evidence>
<feature type="transmembrane region" description="Helical" evidence="1">
    <location>
        <begin position="59"/>
        <end position="78"/>
    </location>
</feature>
<dbReference type="OMA" id="CCAWNGS"/>
<feature type="transmembrane region" description="Helical" evidence="1">
    <location>
        <begin position="14"/>
        <end position="38"/>
    </location>
</feature>
<reference evidence="2" key="2">
    <citation type="submission" date="2025-08" db="UniProtKB">
        <authorList>
            <consortium name="Ensembl"/>
        </authorList>
    </citation>
    <scope>IDENTIFICATION</scope>
</reference>
<reference evidence="2" key="3">
    <citation type="submission" date="2025-09" db="UniProtKB">
        <authorList>
            <consortium name="Ensembl"/>
        </authorList>
    </citation>
    <scope>IDENTIFICATION</scope>
</reference>
<reference evidence="2 3" key="1">
    <citation type="submission" date="2020-10" db="EMBL/GenBank/DDBJ databases">
        <title>Pygocentrus nattereri (red-bellied piranha) genome, fPygNat1, primary haplotype.</title>
        <authorList>
            <person name="Myers G."/>
            <person name="Meyer A."/>
            <person name="Karagic N."/>
            <person name="Pippel M."/>
            <person name="Winkler S."/>
            <person name="Tracey A."/>
            <person name="Wood J."/>
            <person name="Formenti G."/>
            <person name="Howe K."/>
            <person name="Fedrigo O."/>
            <person name="Jarvis E.D."/>
        </authorList>
    </citation>
    <scope>NUCLEOTIDE SEQUENCE [LARGE SCALE GENOMIC DNA]</scope>
</reference>
<sequence>MVEANTGEVKPFDWAFVIIAAYHLSIRHLLTQAVGGLIRINGQVSRLGLFLFWRSCSKVFTVVQVVAGVFSVLGATFLPSRAFCTRLIHRPCCLVSLFVCAWKSSTCHSNCRVRFSTSSTIWPAIWIFSSPSS</sequence>
<dbReference type="Ensembl" id="ENSPNAT00000037587.2">
    <property type="protein sequence ID" value="ENSPNAP00000032845.1"/>
    <property type="gene ID" value="ENSPNAG00000021083.2"/>
</dbReference>
<accession>A0A3B4EAJ1</accession>
<protein>
    <submittedName>
        <fullName evidence="2">Uncharacterized protein</fullName>
    </submittedName>
</protein>
<dbReference type="GeneTree" id="ENSGT01060000249379"/>
<keyword evidence="1" id="KW-0812">Transmembrane</keyword>
<evidence type="ECO:0000313" key="2">
    <source>
        <dbReference type="Ensembl" id="ENSPNAP00000032845.1"/>
    </source>
</evidence>
<keyword evidence="3" id="KW-1185">Reference proteome</keyword>
<name>A0A3B4EAJ1_PYGNA</name>
<dbReference type="AlphaFoldDB" id="A0A3B4EAJ1"/>
<proteinExistence type="predicted"/>
<evidence type="ECO:0000313" key="3">
    <source>
        <dbReference type="Proteomes" id="UP001501920"/>
    </source>
</evidence>
<dbReference type="Proteomes" id="UP001501920">
    <property type="component" value="Chromosome 6"/>
</dbReference>
<keyword evidence="1" id="KW-0472">Membrane</keyword>